<comment type="caution">
    <text evidence="1">The sequence shown here is derived from an EMBL/GenBank/DDBJ whole genome shotgun (WGS) entry which is preliminary data.</text>
</comment>
<evidence type="ECO:0000313" key="1">
    <source>
        <dbReference type="EMBL" id="KUL03913.1"/>
    </source>
</evidence>
<proteinExistence type="predicted"/>
<reference evidence="2" key="1">
    <citation type="journal article" date="2015" name="MBio">
        <title>Genome-Resolved Metagenomic Analysis Reveals Roles for Candidate Phyla and Other Microbial Community Members in Biogeochemical Transformations in Oil Reservoirs.</title>
        <authorList>
            <person name="Hu P."/>
            <person name="Tom L."/>
            <person name="Singh A."/>
            <person name="Thomas B.C."/>
            <person name="Baker B.J."/>
            <person name="Piceno Y.M."/>
            <person name="Andersen G.L."/>
            <person name="Banfield J.F."/>
        </authorList>
    </citation>
    <scope>NUCLEOTIDE SEQUENCE [LARGE SCALE GENOMIC DNA]</scope>
</reference>
<feature type="non-terminal residue" evidence="1">
    <location>
        <position position="25"/>
    </location>
</feature>
<organism evidence="1 2">
    <name type="scientific">Methanoculleus marisnigri</name>
    <dbReference type="NCBI Taxonomy" id="2198"/>
    <lineage>
        <taxon>Archaea</taxon>
        <taxon>Methanobacteriati</taxon>
        <taxon>Methanobacteriota</taxon>
        <taxon>Stenosarchaea group</taxon>
        <taxon>Methanomicrobia</taxon>
        <taxon>Methanomicrobiales</taxon>
        <taxon>Methanomicrobiaceae</taxon>
        <taxon>Methanoculleus</taxon>
    </lineage>
</organism>
<protein>
    <submittedName>
        <fullName evidence="1">Uncharacterized protein</fullName>
    </submittedName>
</protein>
<dbReference type="EMBL" id="LGHE01000027">
    <property type="protein sequence ID" value="KUL03913.1"/>
    <property type="molecule type" value="Genomic_DNA"/>
</dbReference>
<accession>A0A117MH88</accession>
<dbReference type="Proteomes" id="UP000054598">
    <property type="component" value="Unassembled WGS sequence"/>
</dbReference>
<sequence length="25" mass="3027">MSTKDRIKEKYSDTQRKILYHLKSG</sequence>
<gene>
    <name evidence="1" type="ORF">XE10_0397</name>
</gene>
<dbReference type="AlphaFoldDB" id="A0A117MH88"/>
<name>A0A117MH88_9EURY</name>
<evidence type="ECO:0000313" key="2">
    <source>
        <dbReference type="Proteomes" id="UP000054598"/>
    </source>
</evidence>